<dbReference type="InterPro" id="IPR052204">
    <property type="entry name" value="PpiC/parvulin_rotamase"/>
</dbReference>
<evidence type="ECO:0000256" key="3">
    <source>
        <dbReference type="ARBA" id="ARBA00022490"/>
    </source>
</evidence>
<keyword evidence="12" id="KW-1185">Reference proteome</keyword>
<dbReference type="GO" id="GO:0005737">
    <property type="term" value="C:cytoplasm"/>
    <property type="evidence" value="ECO:0007669"/>
    <property type="project" value="UniProtKB-SubCell"/>
</dbReference>
<keyword evidence="8" id="KW-0413">Isomerase</keyword>
<evidence type="ECO:0000256" key="6">
    <source>
        <dbReference type="ARBA" id="ARBA00043072"/>
    </source>
</evidence>
<comment type="function">
    <text evidence="7">PPIases accelerate the folding of proteins. It prefers amino acid residues with hydrophobic side chains like leucine and phenylalanine in the P1 position of the peptides substrates.</text>
</comment>
<dbReference type="OrthoDB" id="1911748at2759"/>
<comment type="subcellular location">
    <subcellularLocation>
        <location evidence="1">Cytoplasm</location>
    </subcellularLocation>
</comment>
<dbReference type="SUPFAM" id="SSF54534">
    <property type="entry name" value="FKBP-like"/>
    <property type="match status" value="1"/>
</dbReference>
<evidence type="ECO:0000256" key="4">
    <source>
        <dbReference type="ARBA" id="ARBA00040926"/>
    </source>
</evidence>
<dbReference type="PANTHER" id="PTHR43629:SF2">
    <property type="entry name" value="RHODANESE-LIKE_PPIC DOMAIN-CONTAINING PROTEIN 12, CHLOROPLASTIC"/>
    <property type="match status" value="1"/>
</dbReference>
<accession>A0A7J7IC34</accession>
<dbReference type="PROSITE" id="PS50198">
    <property type="entry name" value="PPIC_PPIASE_2"/>
    <property type="match status" value="1"/>
</dbReference>
<evidence type="ECO:0000313" key="12">
    <source>
        <dbReference type="Proteomes" id="UP000530660"/>
    </source>
</evidence>
<reference evidence="11 12" key="1">
    <citation type="journal article" date="2020" name="J. Phycol.">
        <title>Comparative genome analysis reveals Cyanidiococcus gen. nov., a new extremophilic red algal genus sister to Cyanidioschyzon (Cyanidioschyzonaceae, Rhodophyta).</title>
        <authorList>
            <person name="Liu S.-L."/>
            <person name="Chiang Y.-R."/>
            <person name="Yoon H.S."/>
            <person name="Fu H.-Y."/>
        </authorList>
    </citation>
    <scope>NUCLEOTIDE SEQUENCE [LARGE SCALE GENOMIC DNA]</scope>
    <source>
        <strain evidence="11 12">THAL066</strain>
    </source>
</reference>
<evidence type="ECO:0000256" key="5">
    <source>
        <dbReference type="ARBA" id="ARBA00041926"/>
    </source>
</evidence>
<proteinExistence type="inferred from homology"/>
<dbReference type="PROSITE" id="PS01096">
    <property type="entry name" value="PPIC_PPIASE_1"/>
    <property type="match status" value="1"/>
</dbReference>
<name>A0A7J7IC34_9RHOD</name>
<evidence type="ECO:0000313" key="11">
    <source>
        <dbReference type="EMBL" id="KAF6000578.1"/>
    </source>
</evidence>
<organism evidence="11 12">
    <name type="scientific">Cyanidiococcus yangmingshanensis</name>
    <dbReference type="NCBI Taxonomy" id="2690220"/>
    <lineage>
        <taxon>Eukaryota</taxon>
        <taxon>Rhodophyta</taxon>
        <taxon>Bangiophyceae</taxon>
        <taxon>Cyanidiales</taxon>
        <taxon>Cyanidiaceae</taxon>
        <taxon>Cyanidiococcus</taxon>
    </lineage>
</organism>
<protein>
    <recommendedName>
        <fullName evidence="4">Peptidyl-prolyl cis-trans isomerase C</fullName>
    </recommendedName>
    <alternativeName>
        <fullName evidence="6">Parvulin</fullName>
    </alternativeName>
    <alternativeName>
        <fullName evidence="5">Rotamase C</fullName>
    </alternativeName>
</protein>
<evidence type="ECO:0000256" key="8">
    <source>
        <dbReference type="PROSITE-ProRule" id="PRU00278"/>
    </source>
</evidence>
<evidence type="ECO:0000256" key="7">
    <source>
        <dbReference type="ARBA" id="ARBA00046231"/>
    </source>
</evidence>
<comment type="caution">
    <text evidence="11">The sequence shown here is derived from an EMBL/GenBank/DDBJ whole genome shotgun (WGS) entry which is preliminary data.</text>
</comment>
<dbReference type="GO" id="GO:0003755">
    <property type="term" value="F:peptidyl-prolyl cis-trans isomerase activity"/>
    <property type="evidence" value="ECO:0007669"/>
    <property type="project" value="UniProtKB-KW"/>
</dbReference>
<keyword evidence="8" id="KW-0697">Rotamase</keyword>
<feature type="compositionally biased region" description="Polar residues" evidence="9">
    <location>
        <begin position="172"/>
        <end position="181"/>
    </location>
</feature>
<gene>
    <name evidence="11" type="ORF">F1559_002186</name>
</gene>
<dbReference type="EMBL" id="VWRR01000019">
    <property type="protein sequence ID" value="KAF6000578.1"/>
    <property type="molecule type" value="Genomic_DNA"/>
</dbReference>
<dbReference type="Gene3D" id="3.10.50.40">
    <property type="match status" value="1"/>
</dbReference>
<evidence type="ECO:0000256" key="2">
    <source>
        <dbReference type="ARBA" id="ARBA00007656"/>
    </source>
</evidence>
<comment type="similarity">
    <text evidence="2">Belongs to the PpiC/parvulin rotamase family.</text>
</comment>
<dbReference type="InterPro" id="IPR023058">
    <property type="entry name" value="PPIase_PpiC_CS"/>
</dbReference>
<dbReference type="AlphaFoldDB" id="A0A7J7IC34"/>
<dbReference type="PANTHER" id="PTHR43629">
    <property type="entry name" value="PEPTIDYL-PROLYL CIS-TRANS ISOMERASE"/>
    <property type="match status" value="1"/>
</dbReference>
<dbReference type="Pfam" id="PF00639">
    <property type="entry name" value="Rotamase"/>
    <property type="match status" value="1"/>
</dbReference>
<feature type="region of interest" description="Disordered" evidence="9">
    <location>
        <begin position="162"/>
        <end position="189"/>
    </location>
</feature>
<dbReference type="InterPro" id="IPR046357">
    <property type="entry name" value="PPIase_dom_sf"/>
</dbReference>
<dbReference type="Proteomes" id="UP000530660">
    <property type="component" value="Unassembled WGS sequence"/>
</dbReference>
<sequence length="295" mass="32914">MGAATSRLRSTGAFQHWTGRLKNDSEKRLPSAASTEQIDAFPGLQRWRVGPPSEAAALVRHILVDEESVAQLIQQELSKSRSTGNETLCEHFEQLARRHSRCPSRQHGGLLGWVRPRETTRRFDQAIFETSRPAGTIDVVQSEYGWHVIWVLERQEVSSSVRRVPCAEPTTARDTTSTELSRPSAAPPDPEYLQLLQQVSSAIRQRPMPNVVPSASLFATRHRVRSEPPLTHAQALSVLIAHRLEPETWTLDALATAFGIADPSMKALLAKALQTYRPWAAVLAPDGMRRLRELS</sequence>
<dbReference type="InterPro" id="IPR000297">
    <property type="entry name" value="PPIase_PpiC"/>
</dbReference>
<evidence type="ECO:0000256" key="1">
    <source>
        <dbReference type="ARBA" id="ARBA00004496"/>
    </source>
</evidence>
<keyword evidence="3" id="KW-0963">Cytoplasm</keyword>
<evidence type="ECO:0000259" key="10">
    <source>
        <dbReference type="PROSITE" id="PS50198"/>
    </source>
</evidence>
<evidence type="ECO:0000256" key="9">
    <source>
        <dbReference type="SAM" id="MobiDB-lite"/>
    </source>
</evidence>
<feature type="domain" description="PpiC" evidence="10">
    <location>
        <begin position="54"/>
        <end position="153"/>
    </location>
</feature>